<keyword evidence="4" id="KW-1185">Reference proteome</keyword>
<organism evidence="3 4">
    <name type="scientific">Terrihabitans soli</name>
    <dbReference type="NCBI Taxonomy" id="708113"/>
    <lineage>
        <taxon>Bacteria</taxon>
        <taxon>Pseudomonadati</taxon>
        <taxon>Pseudomonadota</taxon>
        <taxon>Alphaproteobacteria</taxon>
        <taxon>Hyphomicrobiales</taxon>
        <taxon>Terrihabitans</taxon>
    </lineage>
</organism>
<dbReference type="RefSeq" id="WP_222875134.1">
    <property type="nucleotide sequence ID" value="NZ_AP023361.1"/>
</dbReference>
<feature type="transmembrane region" description="Helical" evidence="1">
    <location>
        <begin position="178"/>
        <end position="204"/>
    </location>
</feature>
<protein>
    <recommendedName>
        <fullName evidence="2">Inositolphosphotransferase Aur1/Ipt1 domain-containing protein</fullName>
    </recommendedName>
</protein>
<feature type="transmembrane region" description="Helical" evidence="1">
    <location>
        <begin position="151"/>
        <end position="171"/>
    </location>
</feature>
<dbReference type="InterPro" id="IPR026841">
    <property type="entry name" value="Aur1/Ipt1"/>
</dbReference>
<sequence>MSDIDAIALGASAPKRSSLAAARVPLLEPLSLALWCVLASAAVMLLAAASLAGFRILQIPLAAAYFCALVAAGLVFRRRGRLGAGALLEGLAQFTLTGILFGLLALVLATTDLPYRDAELAAIDQVLFPFDWLKVSAAITGGRTAALVLNIAYGAIGWMPFVLIFALVATGRLRRLRVFLLAWALTLAAVIAIFPLVPAVGYYLHYGVPQSEMPGVYVPIAWRHLELLQPIRDGLLREIHFASFSGVVTFPSFHAAAAVVLAWGFYGVPLLRWPGIALNVLMLVSSMPVGAHYIIDLVAGMLIAAVVLFAVVRMGGKVRGPADRDMEFWPWLKEAAPFLPVPDRFCR</sequence>
<dbReference type="EMBL" id="AP023361">
    <property type="protein sequence ID" value="BCJ91489.1"/>
    <property type="molecule type" value="Genomic_DNA"/>
</dbReference>
<dbReference type="KEGG" id="tso:IZ6_22240"/>
<feature type="transmembrane region" description="Helical" evidence="1">
    <location>
        <begin position="32"/>
        <end position="51"/>
    </location>
</feature>
<dbReference type="Pfam" id="PF14378">
    <property type="entry name" value="PAP2_3"/>
    <property type="match status" value="1"/>
</dbReference>
<dbReference type="Proteomes" id="UP000515317">
    <property type="component" value="Chromosome"/>
</dbReference>
<name>A0A6S6QR14_9HYPH</name>
<feature type="transmembrane region" description="Helical" evidence="1">
    <location>
        <begin position="293"/>
        <end position="312"/>
    </location>
</feature>
<dbReference type="AlphaFoldDB" id="A0A6S6QR14"/>
<accession>A0A6S6QR14</accession>
<keyword evidence="1" id="KW-0472">Membrane</keyword>
<dbReference type="GO" id="GO:0016020">
    <property type="term" value="C:membrane"/>
    <property type="evidence" value="ECO:0007669"/>
    <property type="project" value="UniProtKB-SubCell"/>
</dbReference>
<keyword evidence="1" id="KW-0812">Transmembrane</keyword>
<evidence type="ECO:0000313" key="3">
    <source>
        <dbReference type="EMBL" id="BCJ91489.1"/>
    </source>
</evidence>
<evidence type="ECO:0000313" key="4">
    <source>
        <dbReference type="Proteomes" id="UP000515317"/>
    </source>
</evidence>
<gene>
    <name evidence="3" type="ORF">IZ6_22240</name>
</gene>
<reference evidence="3 4" key="1">
    <citation type="submission" date="2020-08" db="EMBL/GenBank/DDBJ databases">
        <title>Genome sequence of Rhizobiales bacterium strain IZ6.</title>
        <authorList>
            <person name="Nakai R."/>
            <person name="Naganuma T."/>
        </authorList>
    </citation>
    <scope>NUCLEOTIDE SEQUENCE [LARGE SCALE GENOMIC DNA]</scope>
    <source>
        <strain evidence="3 4">IZ6</strain>
    </source>
</reference>
<keyword evidence="1" id="KW-1133">Transmembrane helix</keyword>
<dbReference type="Gene3D" id="1.20.144.10">
    <property type="entry name" value="Phosphatidic acid phosphatase type 2/haloperoxidase"/>
    <property type="match status" value="1"/>
</dbReference>
<feature type="domain" description="Inositolphosphotransferase Aur1/Ipt1" evidence="2">
    <location>
        <begin position="119"/>
        <end position="308"/>
    </location>
</feature>
<evidence type="ECO:0000256" key="1">
    <source>
        <dbReference type="SAM" id="Phobius"/>
    </source>
</evidence>
<feature type="transmembrane region" description="Helical" evidence="1">
    <location>
        <begin position="88"/>
        <end position="109"/>
    </location>
</feature>
<feature type="transmembrane region" description="Helical" evidence="1">
    <location>
        <begin position="239"/>
        <end position="263"/>
    </location>
</feature>
<proteinExistence type="predicted"/>
<evidence type="ECO:0000259" key="2">
    <source>
        <dbReference type="Pfam" id="PF14378"/>
    </source>
</evidence>
<feature type="transmembrane region" description="Helical" evidence="1">
    <location>
        <begin position="57"/>
        <end position="76"/>
    </location>
</feature>